<dbReference type="InterPro" id="IPR005494">
    <property type="entry name" value="GSPS_pre-ATP-grasp-like_dom"/>
</dbReference>
<keyword evidence="2" id="KW-0479">Metal-binding</keyword>
<evidence type="ECO:0000313" key="7">
    <source>
        <dbReference type="EMBL" id="MFD2611079.1"/>
    </source>
</evidence>
<evidence type="ECO:0000256" key="3">
    <source>
        <dbReference type="ARBA" id="ARBA00022741"/>
    </source>
</evidence>
<dbReference type="RefSeq" id="WP_377599378.1">
    <property type="nucleotide sequence ID" value="NZ_JBHUME010000002.1"/>
</dbReference>
<dbReference type="Gene3D" id="3.30.1490.330">
    <property type="match status" value="1"/>
</dbReference>
<gene>
    <name evidence="7" type="ORF">ACFSUF_01420</name>
</gene>
<dbReference type="InterPro" id="IPR016185">
    <property type="entry name" value="PreATP-grasp_dom_sf"/>
</dbReference>
<name>A0ABW5P7J8_9BACL</name>
<keyword evidence="3" id="KW-0547">Nucleotide-binding</keyword>
<evidence type="ECO:0000256" key="2">
    <source>
        <dbReference type="ARBA" id="ARBA00022723"/>
    </source>
</evidence>
<sequence length="442" mass="49460">MTKGRIVNLPVPYDAAFAGERGERIPYYRMYGKPYCLPSLTVYTVSEVERLQEAAERVDQVYNKVLLFVQRELPDVFLVKVLGLRPDMLSAARIEVPYHGVSRQDWILTPAGELKCIENNTDTPTGIPEAAWLAGSFIQDCPQYRNLSAGMDGLIRDAFAALIRYYREQGTEGDVVFSSYGWHEEDSANAKYLLEQVKEAGVEARFAPLEEIEIVPGEGLYHDDKRIGIWYRLYPLEYLADDQDDQGNPIGSEVFRLVQDGLLAVINPVQSLITQSKGFMALIWSLYEKQQAVTELMGTEEAVLDAADMETIRRYLLPTYTTPQPFLDRSIPFVSKGYWGREGKGTVLHDAAGSEEIVEKGNTDPEEAEEITSYYAQQPKIYQHRIPMEAIAADSGEGTVQGYLLTGVYVIGHRFAGILPRVGGLITGDLACFCPAAVRDEQ</sequence>
<keyword evidence="8" id="KW-1185">Reference proteome</keyword>
<protein>
    <submittedName>
        <fullName evidence="7">Glutathionylspermidine synthase family protein</fullName>
    </submittedName>
</protein>
<dbReference type="Pfam" id="PF03738">
    <property type="entry name" value="GSP_synth"/>
    <property type="match status" value="1"/>
</dbReference>
<dbReference type="SUPFAM" id="SSF52440">
    <property type="entry name" value="PreATP-grasp domain"/>
    <property type="match status" value="1"/>
</dbReference>
<keyword evidence="5" id="KW-0460">Magnesium</keyword>
<evidence type="ECO:0000313" key="8">
    <source>
        <dbReference type="Proteomes" id="UP001597541"/>
    </source>
</evidence>
<dbReference type="EMBL" id="JBHUME010000002">
    <property type="protein sequence ID" value="MFD2611079.1"/>
    <property type="molecule type" value="Genomic_DNA"/>
</dbReference>
<proteinExistence type="predicted"/>
<evidence type="ECO:0000256" key="5">
    <source>
        <dbReference type="ARBA" id="ARBA00022842"/>
    </source>
</evidence>
<dbReference type="SUPFAM" id="SSF56059">
    <property type="entry name" value="Glutathione synthetase ATP-binding domain-like"/>
    <property type="match status" value="1"/>
</dbReference>
<dbReference type="Proteomes" id="UP001597541">
    <property type="component" value="Unassembled WGS sequence"/>
</dbReference>
<comment type="caution">
    <text evidence="7">The sequence shown here is derived from an EMBL/GenBank/DDBJ whole genome shotgun (WGS) entry which is preliminary data.</text>
</comment>
<keyword evidence="1" id="KW-0436">Ligase</keyword>
<evidence type="ECO:0000259" key="6">
    <source>
        <dbReference type="Pfam" id="PF03738"/>
    </source>
</evidence>
<organism evidence="7 8">
    <name type="scientific">Paenibacillus gansuensis</name>
    <dbReference type="NCBI Taxonomy" id="306542"/>
    <lineage>
        <taxon>Bacteria</taxon>
        <taxon>Bacillati</taxon>
        <taxon>Bacillota</taxon>
        <taxon>Bacilli</taxon>
        <taxon>Bacillales</taxon>
        <taxon>Paenibacillaceae</taxon>
        <taxon>Paenibacillus</taxon>
    </lineage>
</organism>
<accession>A0ABW5P7J8</accession>
<evidence type="ECO:0000256" key="4">
    <source>
        <dbReference type="ARBA" id="ARBA00022840"/>
    </source>
</evidence>
<reference evidence="8" key="1">
    <citation type="journal article" date="2019" name="Int. J. Syst. Evol. Microbiol.">
        <title>The Global Catalogue of Microorganisms (GCM) 10K type strain sequencing project: providing services to taxonomists for standard genome sequencing and annotation.</title>
        <authorList>
            <consortium name="The Broad Institute Genomics Platform"/>
            <consortium name="The Broad Institute Genome Sequencing Center for Infectious Disease"/>
            <person name="Wu L."/>
            <person name="Ma J."/>
        </authorList>
    </citation>
    <scope>NUCLEOTIDE SEQUENCE [LARGE SCALE GENOMIC DNA]</scope>
    <source>
        <strain evidence="8">KCTC 3950</strain>
    </source>
</reference>
<keyword evidence="4" id="KW-0067">ATP-binding</keyword>
<evidence type="ECO:0000256" key="1">
    <source>
        <dbReference type="ARBA" id="ARBA00022598"/>
    </source>
</evidence>
<feature type="domain" description="Glutathionylspermidine synthase pre-ATP-grasp-like" evidence="6">
    <location>
        <begin position="28"/>
        <end position="437"/>
    </location>
</feature>